<dbReference type="EMBL" id="JBJXBP010000003">
    <property type="protein sequence ID" value="KAL3840579.1"/>
    <property type="molecule type" value="Genomic_DNA"/>
</dbReference>
<feature type="compositionally biased region" description="Polar residues" evidence="9">
    <location>
        <begin position="33"/>
        <end position="51"/>
    </location>
</feature>
<evidence type="ECO:0000313" key="12">
    <source>
        <dbReference type="Proteomes" id="UP001634393"/>
    </source>
</evidence>
<feature type="domain" description="RING-type" evidence="10">
    <location>
        <begin position="125"/>
        <end position="166"/>
    </location>
</feature>
<dbReference type="PANTHER" id="PTHR15710">
    <property type="entry name" value="E3 UBIQUITIN-PROTEIN LIGASE PRAJA"/>
    <property type="match status" value="1"/>
</dbReference>
<name>A0ABD3TTU6_9LAMI</name>
<keyword evidence="5 8" id="KW-0863">Zinc-finger</keyword>
<dbReference type="AlphaFoldDB" id="A0ABD3TTU6"/>
<dbReference type="InterPro" id="IPR001841">
    <property type="entry name" value="Znf_RING"/>
</dbReference>
<evidence type="ECO:0000256" key="5">
    <source>
        <dbReference type="ARBA" id="ARBA00022771"/>
    </source>
</evidence>
<sequence length="214" mass="24274">MDSEQSSFIETLINSRNRDISLFLPFFLGLNTTNPLQESTDPPQETQNQDTPSRDRIILINPFTQGMVVIERRSSSSNNSSSLNIESLLEDLFTSKSGQPPASKASIDALPTVEVEVNDDDNEQCVICLEEWQRGEKAKEMPCKHRFHGDCIEKWLKIHGSCPVCRHEMPVDETEDRRKISSGERGREVWLGFTFGSSDRRSNENLHETVNSDS</sequence>
<dbReference type="EC" id="2.3.2.27" evidence="2"/>
<evidence type="ECO:0000259" key="10">
    <source>
        <dbReference type="PROSITE" id="PS50089"/>
    </source>
</evidence>
<evidence type="ECO:0000256" key="6">
    <source>
        <dbReference type="ARBA" id="ARBA00022786"/>
    </source>
</evidence>
<evidence type="ECO:0000256" key="4">
    <source>
        <dbReference type="ARBA" id="ARBA00022723"/>
    </source>
</evidence>
<dbReference type="InterPro" id="IPR013083">
    <property type="entry name" value="Znf_RING/FYVE/PHD"/>
</dbReference>
<protein>
    <recommendedName>
        <fullName evidence="2">RING-type E3 ubiquitin transferase</fullName>
        <ecNumber evidence="2">2.3.2.27</ecNumber>
    </recommendedName>
</protein>
<feature type="region of interest" description="Disordered" evidence="9">
    <location>
        <begin position="33"/>
        <end position="55"/>
    </location>
</feature>
<organism evidence="11 12">
    <name type="scientific">Penstemon smallii</name>
    <dbReference type="NCBI Taxonomy" id="265156"/>
    <lineage>
        <taxon>Eukaryota</taxon>
        <taxon>Viridiplantae</taxon>
        <taxon>Streptophyta</taxon>
        <taxon>Embryophyta</taxon>
        <taxon>Tracheophyta</taxon>
        <taxon>Spermatophyta</taxon>
        <taxon>Magnoliopsida</taxon>
        <taxon>eudicotyledons</taxon>
        <taxon>Gunneridae</taxon>
        <taxon>Pentapetalae</taxon>
        <taxon>asterids</taxon>
        <taxon>lamiids</taxon>
        <taxon>Lamiales</taxon>
        <taxon>Plantaginaceae</taxon>
        <taxon>Cheloneae</taxon>
        <taxon>Penstemon</taxon>
    </lineage>
</organism>
<gene>
    <name evidence="11" type="ORF">ACJIZ3_025170</name>
</gene>
<keyword evidence="3" id="KW-0808">Transferase</keyword>
<dbReference type="PANTHER" id="PTHR15710:SF132">
    <property type="entry name" value="E3 UBIQUITIN-PROTEIN LIGASE MPSR1"/>
    <property type="match status" value="1"/>
</dbReference>
<dbReference type="PROSITE" id="PS50089">
    <property type="entry name" value="ZF_RING_2"/>
    <property type="match status" value="1"/>
</dbReference>
<comment type="catalytic activity">
    <reaction evidence="1">
        <text>S-ubiquitinyl-[E2 ubiquitin-conjugating enzyme]-L-cysteine + [acceptor protein]-L-lysine = [E2 ubiquitin-conjugating enzyme]-L-cysteine + N(6)-ubiquitinyl-[acceptor protein]-L-lysine.</text>
        <dbReference type="EC" id="2.3.2.27"/>
    </reaction>
</comment>
<dbReference type="FunFam" id="3.30.40.10:FF:000127">
    <property type="entry name" value="E3 ubiquitin-protein ligase RNF181"/>
    <property type="match status" value="1"/>
</dbReference>
<dbReference type="GO" id="GO:0061630">
    <property type="term" value="F:ubiquitin protein ligase activity"/>
    <property type="evidence" value="ECO:0007669"/>
    <property type="project" value="UniProtKB-EC"/>
</dbReference>
<evidence type="ECO:0000256" key="7">
    <source>
        <dbReference type="ARBA" id="ARBA00022833"/>
    </source>
</evidence>
<comment type="caution">
    <text evidence="11">The sequence shown here is derived from an EMBL/GenBank/DDBJ whole genome shotgun (WGS) entry which is preliminary data.</text>
</comment>
<dbReference type="GO" id="GO:0008270">
    <property type="term" value="F:zinc ion binding"/>
    <property type="evidence" value="ECO:0007669"/>
    <property type="project" value="UniProtKB-KW"/>
</dbReference>
<dbReference type="Pfam" id="PF13639">
    <property type="entry name" value="zf-RING_2"/>
    <property type="match status" value="1"/>
</dbReference>
<evidence type="ECO:0000256" key="2">
    <source>
        <dbReference type="ARBA" id="ARBA00012483"/>
    </source>
</evidence>
<keyword evidence="7" id="KW-0862">Zinc</keyword>
<evidence type="ECO:0000256" key="1">
    <source>
        <dbReference type="ARBA" id="ARBA00000900"/>
    </source>
</evidence>
<reference evidence="11 12" key="1">
    <citation type="submission" date="2024-12" db="EMBL/GenBank/DDBJ databases">
        <title>The unique morphological basis and parallel evolutionary history of personate flowers in Penstemon.</title>
        <authorList>
            <person name="Depatie T.H."/>
            <person name="Wessinger C.A."/>
        </authorList>
    </citation>
    <scope>NUCLEOTIDE SEQUENCE [LARGE SCALE GENOMIC DNA]</scope>
    <source>
        <strain evidence="11">WTNN_2</strain>
        <tissue evidence="11">Leaf</tissue>
    </source>
</reference>
<accession>A0ABD3TTU6</accession>
<keyword evidence="12" id="KW-1185">Reference proteome</keyword>
<evidence type="ECO:0000256" key="9">
    <source>
        <dbReference type="SAM" id="MobiDB-lite"/>
    </source>
</evidence>
<evidence type="ECO:0000313" key="11">
    <source>
        <dbReference type="EMBL" id="KAL3840579.1"/>
    </source>
</evidence>
<keyword evidence="6" id="KW-0833">Ubl conjugation pathway</keyword>
<keyword evidence="4" id="KW-0479">Metal-binding</keyword>
<evidence type="ECO:0000256" key="3">
    <source>
        <dbReference type="ARBA" id="ARBA00022679"/>
    </source>
</evidence>
<dbReference type="Proteomes" id="UP001634393">
    <property type="component" value="Unassembled WGS sequence"/>
</dbReference>
<evidence type="ECO:0000256" key="8">
    <source>
        <dbReference type="PROSITE-ProRule" id="PRU00175"/>
    </source>
</evidence>
<dbReference type="SMART" id="SM00184">
    <property type="entry name" value="RING"/>
    <property type="match status" value="1"/>
</dbReference>
<dbReference type="Gene3D" id="3.30.40.10">
    <property type="entry name" value="Zinc/RING finger domain, C3HC4 (zinc finger)"/>
    <property type="match status" value="1"/>
</dbReference>
<dbReference type="GO" id="GO:0016567">
    <property type="term" value="P:protein ubiquitination"/>
    <property type="evidence" value="ECO:0007669"/>
    <property type="project" value="UniProtKB-ARBA"/>
</dbReference>
<dbReference type="SUPFAM" id="SSF57850">
    <property type="entry name" value="RING/U-box"/>
    <property type="match status" value="1"/>
</dbReference>
<proteinExistence type="predicted"/>